<dbReference type="PANTHER" id="PTHR31781">
    <property type="entry name" value="UNC80"/>
    <property type="match status" value="1"/>
</dbReference>
<protein>
    <recommendedName>
        <fullName evidence="2">Cation channel complex component UNC80 N-terminal domain-containing protein</fullName>
    </recommendedName>
</protein>
<feature type="region of interest" description="Disordered" evidence="1">
    <location>
        <begin position="1"/>
        <end position="22"/>
    </location>
</feature>
<evidence type="ECO:0000259" key="2">
    <source>
        <dbReference type="Pfam" id="PF15778"/>
    </source>
</evidence>
<dbReference type="Proteomes" id="UP001209878">
    <property type="component" value="Unassembled WGS sequence"/>
</dbReference>
<dbReference type="GO" id="GO:0005261">
    <property type="term" value="F:monoatomic cation channel activity"/>
    <property type="evidence" value="ECO:0007669"/>
    <property type="project" value="TreeGrafter"/>
</dbReference>
<feature type="domain" description="Cation channel complex component UNC80 N-terminal" evidence="2">
    <location>
        <begin position="17"/>
        <end position="98"/>
    </location>
</feature>
<dbReference type="GO" id="GO:0055080">
    <property type="term" value="P:monoatomic cation homeostasis"/>
    <property type="evidence" value="ECO:0007669"/>
    <property type="project" value="TreeGrafter"/>
</dbReference>
<name>A0AAD9L0Q9_RIDPI</name>
<evidence type="ECO:0000313" key="4">
    <source>
        <dbReference type="Proteomes" id="UP001209878"/>
    </source>
</evidence>
<gene>
    <name evidence="3" type="ORF">NP493_420g03010</name>
</gene>
<feature type="compositionally biased region" description="Polar residues" evidence="1">
    <location>
        <begin position="7"/>
        <end position="22"/>
    </location>
</feature>
<dbReference type="GO" id="GO:0034703">
    <property type="term" value="C:cation channel complex"/>
    <property type="evidence" value="ECO:0007669"/>
    <property type="project" value="TreeGrafter"/>
</dbReference>
<organism evidence="3 4">
    <name type="scientific">Ridgeia piscesae</name>
    <name type="common">Tubeworm</name>
    <dbReference type="NCBI Taxonomy" id="27915"/>
    <lineage>
        <taxon>Eukaryota</taxon>
        <taxon>Metazoa</taxon>
        <taxon>Spiralia</taxon>
        <taxon>Lophotrochozoa</taxon>
        <taxon>Annelida</taxon>
        <taxon>Polychaeta</taxon>
        <taxon>Sedentaria</taxon>
        <taxon>Canalipalpata</taxon>
        <taxon>Sabellida</taxon>
        <taxon>Siboglinidae</taxon>
        <taxon>Ridgeia</taxon>
    </lineage>
</organism>
<evidence type="ECO:0000256" key="1">
    <source>
        <dbReference type="SAM" id="MobiDB-lite"/>
    </source>
</evidence>
<proteinExistence type="predicted"/>
<accession>A0AAD9L0Q9</accession>
<dbReference type="Pfam" id="PF15778">
    <property type="entry name" value="UNC80_N"/>
    <property type="match status" value="1"/>
</dbReference>
<comment type="caution">
    <text evidence="3">The sequence shown here is derived from an EMBL/GenBank/DDBJ whole genome shotgun (WGS) entry which is preliminary data.</text>
</comment>
<dbReference type="EMBL" id="JAODUO010000420">
    <property type="protein sequence ID" value="KAK2180914.1"/>
    <property type="molecule type" value="Genomic_DNA"/>
</dbReference>
<dbReference type="InterPro" id="IPR031542">
    <property type="entry name" value="UNC80_N"/>
</dbReference>
<dbReference type="AlphaFoldDB" id="A0AAD9L0Q9"/>
<reference evidence="3" key="1">
    <citation type="journal article" date="2023" name="Mol. Biol. Evol.">
        <title>Third-Generation Sequencing Reveals the Adaptive Role of the Epigenome in Three Deep-Sea Polychaetes.</title>
        <authorList>
            <person name="Perez M."/>
            <person name="Aroh O."/>
            <person name="Sun Y."/>
            <person name="Lan Y."/>
            <person name="Juniper S.K."/>
            <person name="Young C.R."/>
            <person name="Angers B."/>
            <person name="Qian P.Y."/>
        </authorList>
    </citation>
    <scope>NUCLEOTIDE SEQUENCE</scope>
    <source>
        <strain evidence="3">R07B-5</strain>
    </source>
</reference>
<keyword evidence="4" id="KW-1185">Reference proteome</keyword>
<dbReference type="PANTHER" id="PTHR31781:SF1">
    <property type="entry name" value="PROTEIN UNC-80 HOMOLOG"/>
    <property type="match status" value="1"/>
</dbReference>
<dbReference type="GO" id="GO:0030424">
    <property type="term" value="C:axon"/>
    <property type="evidence" value="ECO:0007669"/>
    <property type="project" value="TreeGrafter"/>
</dbReference>
<sequence length="107" mass="11802">MPKRKQPNGSDTGGDQTTPLPIQSFLWRQSSPFIRLKMSKLCEASCVSFERVLVQNILHGLSPSLCEAIQSISRWKLIQVSLPHLMHCCASLLKVHSSLAGQTTALS</sequence>
<evidence type="ECO:0000313" key="3">
    <source>
        <dbReference type="EMBL" id="KAK2180914.1"/>
    </source>
</evidence>